<dbReference type="EMBL" id="FQXK01000004">
    <property type="protein sequence ID" value="SHH44842.1"/>
    <property type="molecule type" value="Genomic_DNA"/>
</dbReference>
<gene>
    <name evidence="2" type="ORF">SAMN02745229_00469</name>
</gene>
<feature type="compositionally biased region" description="Acidic residues" evidence="1">
    <location>
        <begin position="44"/>
        <end position="53"/>
    </location>
</feature>
<feature type="compositionally biased region" description="Acidic residues" evidence="1">
    <location>
        <begin position="74"/>
        <end position="84"/>
    </location>
</feature>
<protein>
    <submittedName>
        <fullName evidence="2">Uncharacterized protein</fullName>
    </submittedName>
</protein>
<dbReference type="Proteomes" id="UP000184278">
    <property type="component" value="Unassembled WGS sequence"/>
</dbReference>
<dbReference type="OrthoDB" id="1996800at2"/>
<name>A0A1M5T2D0_BUTFI</name>
<dbReference type="GeneID" id="89509373"/>
<evidence type="ECO:0000256" key="1">
    <source>
        <dbReference type="SAM" id="MobiDB-lite"/>
    </source>
</evidence>
<feature type="region of interest" description="Disordered" evidence="1">
    <location>
        <begin position="35"/>
        <end position="84"/>
    </location>
</feature>
<keyword evidence="3" id="KW-1185">Reference proteome</keyword>
<reference evidence="3" key="1">
    <citation type="submission" date="2016-11" db="EMBL/GenBank/DDBJ databases">
        <authorList>
            <person name="Varghese N."/>
            <person name="Submissions S."/>
        </authorList>
    </citation>
    <scope>NUCLEOTIDE SEQUENCE [LARGE SCALE GENOMIC DNA]</scope>
    <source>
        <strain evidence="3">DSM 3071</strain>
    </source>
</reference>
<proteinExistence type="predicted"/>
<evidence type="ECO:0000313" key="3">
    <source>
        <dbReference type="Proteomes" id="UP000184278"/>
    </source>
</evidence>
<dbReference type="AlphaFoldDB" id="A0A1M5T2D0"/>
<accession>A0A1M5T2D0</accession>
<dbReference type="PROSITE" id="PS51257">
    <property type="entry name" value="PROKAR_LIPOPROTEIN"/>
    <property type="match status" value="1"/>
</dbReference>
<evidence type="ECO:0000313" key="2">
    <source>
        <dbReference type="EMBL" id="SHH44842.1"/>
    </source>
</evidence>
<sequence length="591" mass="67138">MKNNFFRRLFGCRGIRIVLPLCIAVSVCGCNGDDGGSNARESASEEIDEEVDDSSLYNSSKDDSASDSSTSDNSADDAEDDEITVDDQLQTFYNTRDQWELVDGTYDDGNQDITFNDGYSYAVTDIDDDGNLEILMSGMAGSGHYSINVFYEFSDIDTIEKMDTKGLEFNESEPDISGDYLARFVDDQGEINYLFTDYENYGASGGKTNYYSVTVEDNSFLTSLVGYVESYQGTTSYYDDEENRISLNGLNWRIERTFKEENFKSISWFYDVTLDNIKASYDAIADYKDITLVDLLIEPSELNKELSDEISIIADDAILDYSDIDEESRNLYKDFLTGDADALVMDSCADVTDMQWFKDSFSGKKACSLEQIMDEFDENEGVPYGDKTVGRYIDCGLDGNYEFLIQVQYSMGCNLYIVIKNIDGKLYICYIDDGWERKAVSFKENGFCGYMWNVNGSLHEGNNYYIDADGVCHLYEHFSYDSIDDEVLTSDYPDSILNSYNVDLVEFSLLSASEDDLDPVYLYGINIRTDDGFIDRTDETEELFLEAERILEERGYTIISDEEAEEMLQEFRESAGFTEEIYNAEVAYYGD</sequence>
<organism evidence="2 3">
    <name type="scientific">Butyrivibrio fibrisolvens DSM 3071</name>
    <dbReference type="NCBI Taxonomy" id="1121131"/>
    <lineage>
        <taxon>Bacteria</taxon>
        <taxon>Bacillati</taxon>
        <taxon>Bacillota</taxon>
        <taxon>Clostridia</taxon>
        <taxon>Lachnospirales</taxon>
        <taxon>Lachnospiraceae</taxon>
        <taxon>Butyrivibrio</taxon>
    </lineage>
</organism>
<dbReference type="STRING" id="1121131.SAMN02745229_00469"/>
<dbReference type="RefSeq" id="WP_073385188.1">
    <property type="nucleotide sequence ID" value="NZ_FQXK01000004.1"/>
</dbReference>